<dbReference type="Proteomes" id="UP000284657">
    <property type="component" value="Unassembled WGS sequence"/>
</dbReference>
<sequence>MLGFRFRDLLHLEPSSRGLLLSVLKFQKRTQGIGVLQAAISLRELPCKSHIELLYQNSGTHSTMEHLEPMTRSSSDEENQAPEFQLIRRKRPRSPEPQSDAEPFPLHSAEKAPRLMVLPGLAELLAAQNQRKEGVAADALLDVLSRVSTEQEQVQEQEKQQQQLQLEEEIEVEDKTPWPSAKQYHDIFMQPKSELKIPVYDLGVDPRGVPLHPEFIYSQPVSCMYFLKCSRLLGKGSFGFPRKKKQAGETISATTPTGKKPAGKGKKESSKDFEWRKMSFVTGLPKKQPIVRYITATCYSRATDVVAKKKVFRMHAVMLADDVGTGEKGEYVLVHIRAGGSKRVGLRASLSGVDAQQAPASPGAQGTQNAKNNADLQCIRRPVSPITVAVSSYSSSTASTSPRNKKLLHAEFASSQAEGMDHFAKMLAVTGTLPIEVTPSVTRHPLFITTKDPKVDSARQALRNMILKSCTSPDEMTKYVLGLQEELAALQTHNS</sequence>
<proteinExistence type="predicted"/>
<reference evidence="2 3" key="1">
    <citation type="submission" date="2018-07" db="EMBL/GenBank/DDBJ databases">
        <title>Genome sequencing of oomycete isolates from Chile give support for New Zealand origin for Phytophthora kernoviae and make available the first Nothophytophthora sp. genome.</title>
        <authorList>
            <person name="Studholme D.J."/>
            <person name="Sanfuentes E."/>
            <person name="Panda P."/>
            <person name="Hill R."/>
            <person name="Sambles C."/>
            <person name="Grant M."/>
            <person name="Williams N.M."/>
            <person name="Mcdougal R.L."/>
        </authorList>
    </citation>
    <scope>NUCLEOTIDE SEQUENCE [LARGE SCALE GENOMIC DNA]</scope>
    <source>
        <strain evidence="2">Chile7</strain>
    </source>
</reference>
<comment type="caution">
    <text evidence="2">The sequence shown here is derived from an EMBL/GenBank/DDBJ whole genome shotgun (WGS) entry which is preliminary data.</text>
</comment>
<dbReference type="EMBL" id="MBAD02000764">
    <property type="protein sequence ID" value="RLN63141.1"/>
    <property type="molecule type" value="Genomic_DNA"/>
</dbReference>
<dbReference type="AlphaFoldDB" id="A0A3R7H826"/>
<gene>
    <name evidence="2" type="ORF">BBJ29_001259</name>
</gene>
<evidence type="ECO:0000313" key="3">
    <source>
        <dbReference type="Proteomes" id="UP000284657"/>
    </source>
</evidence>
<evidence type="ECO:0000256" key="1">
    <source>
        <dbReference type="SAM" id="MobiDB-lite"/>
    </source>
</evidence>
<name>A0A3R7H826_9STRA</name>
<feature type="region of interest" description="Disordered" evidence="1">
    <location>
        <begin position="244"/>
        <end position="270"/>
    </location>
</feature>
<feature type="region of interest" description="Disordered" evidence="1">
    <location>
        <begin position="62"/>
        <end position="106"/>
    </location>
</feature>
<accession>A0A3R7H826</accession>
<evidence type="ECO:0000313" key="2">
    <source>
        <dbReference type="EMBL" id="RLN63141.1"/>
    </source>
</evidence>
<protein>
    <submittedName>
        <fullName evidence="2">Uncharacterized protein</fullName>
    </submittedName>
</protein>
<organism evidence="2 3">
    <name type="scientific">Phytophthora kernoviae</name>
    <dbReference type="NCBI Taxonomy" id="325452"/>
    <lineage>
        <taxon>Eukaryota</taxon>
        <taxon>Sar</taxon>
        <taxon>Stramenopiles</taxon>
        <taxon>Oomycota</taxon>
        <taxon>Peronosporomycetes</taxon>
        <taxon>Peronosporales</taxon>
        <taxon>Peronosporaceae</taxon>
        <taxon>Phytophthora</taxon>
    </lineage>
</organism>